<evidence type="ECO:0000313" key="2">
    <source>
        <dbReference type="Proteomes" id="UP000054549"/>
    </source>
</evidence>
<accession>A0A0C2WY43</accession>
<dbReference type="HOGENOM" id="CLU_087973_1_0_1"/>
<dbReference type="Proteomes" id="UP000054549">
    <property type="component" value="Unassembled WGS sequence"/>
</dbReference>
<dbReference type="EMBL" id="KN818280">
    <property type="protein sequence ID" value="KIL61761.1"/>
    <property type="molecule type" value="Genomic_DNA"/>
</dbReference>
<evidence type="ECO:0000313" key="1">
    <source>
        <dbReference type="EMBL" id="KIL61761.1"/>
    </source>
</evidence>
<gene>
    <name evidence="1" type="ORF">M378DRAFT_166556</name>
</gene>
<reference evidence="1 2" key="1">
    <citation type="submission" date="2014-04" db="EMBL/GenBank/DDBJ databases">
        <title>Evolutionary Origins and Diversification of the Mycorrhizal Mutualists.</title>
        <authorList>
            <consortium name="DOE Joint Genome Institute"/>
            <consortium name="Mycorrhizal Genomics Consortium"/>
            <person name="Kohler A."/>
            <person name="Kuo A."/>
            <person name="Nagy L.G."/>
            <person name="Floudas D."/>
            <person name="Copeland A."/>
            <person name="Barry K.W."/>
            <person name="Cichocki N."/>
            <person name="Veneault-Fourrey C."/>
            <person name="LaButti K."/>
            <person name="Lindquist E.A."/>
            <person name="Lipzen A."/>
            <person name="Lundell T."/>
            <person name="Morin E."/>
            <person name="Murat C."/>
            <person name="Riley R."/>
            <person name="Ohm R."/>
            <person name="Sun H."/>
            <person name="Tunlid A."/>
            <person name="Henrissat B."/>
            <person name="Grigoriev I.V."/>
            <person name="Hibbett D.S."/>
            <person name="Martin F."/>
        </authorList>
    </citation>
    <scope>NUCLEOTIDE SEQUENCE [LARGE SCALE GENOMIC DNA]</scope>
    <source>
        <strain evidence="1 2">Koide BX008</strain>
    </source>
</reference>
<sequence>MFTDFLQILEVARIIRYIHSMDVALDSVRIKSRYFFLNSNLRAKFEFTGLFAWWVREALIYGHESARLTDYTYESNISAFASLFSEVRFHGPKENLPDRLVEDAKQLIERCRAEYPASQPTMEDVVKEMETWDL</sequence>
<feature type="non-terminal residue" evidence="1">
    <location>
        <position position="134"/>
    </location>
</feature>
<proteinExistence type="predicted"/>
<dbReference type="Gene3D" id="1.10.510.10">
    <property type="entry name" value="Transferase(Phosphotransferase) domain 1"/>
    <property type="match status" value="1"/>
</dbReference>
<keyword evidence="2" id="KW-1185">Reference proteome</keyword>
<dbReference type="SUPFAM" id="SSF56112">
    <property type="entry name" value="Protein kinase-like (PK-like)"/>
    <property type="match status" value="1"/>
</dbReference>
<dbReference type="OrthoDB" id="26722at2759"/>
<organism evidence="1 2">
    <name type="scientific">Amanita muscaria (strain Koide BX008)</name>
    <dbReference type="NCBI Taxonomy" id="946122"/>
    <lineage>
        <taxon>Eukaryota</taxon>
        <taxon>Fungi</taxon>
        <taxon>Dikarya</taxon>
        <taxon>Basidiomycota</taxon>
        <taxon>Agaricomycotina</taxon>
        <taxon>Agaricomycetes</taxon>
        <taxon>Agaricomycetidae</taxon>
        <taxon>Agaricales</taxon>
        <taxon>Pluteineae</taxon>
        <taxon>Amanitaceae</taxon>
        <taxon>Amanita</taxon>
    </lineage>
</organism>
<name>A0A0C2WY43_AMAMK</name>
<protein>
    <submittedName>
        <fullName evidence="1">Uncharacterized protein</fullName>
    </submittedName>
</protein>
<dbReference type="AlphaFoldDB" id="A0A0C2WY43"/>
<dbReference type="InParanoid" id="A0A0C2WY43"/>
<dbReference type="InterPro" id="IPR011009">
    <property type="entry name" value="Kinase-like_dom_sf"/>
</dbReference>